<sequence length="169" mass="18941">DVLQMLGQLILSQTLPACTVERFTTNAECLAGVEKLAVSATKPELLTGPVTPVTVKDFAPDEAGSVGPMEIFYVKGWPRSVPAVACLLHAYELPDALEVWEDELMNTEEVLQLLLMRLEKDYATLHVKARKPYEAMQRVCCLYLACERSLRSKVPEAFFLEQQPEIRKS</sequence>
<dbReference type="EMBL" id="CAXAMM010040011">
    <property type="protein sequence ID" value="CAK9090494.1"/>
    <property type="molecule type" value="Genomic_DNA"/>
</dbReference>
<feature type="non-terminal residue" evidence="1">
    <location>
        <position position="1"/>
    </location>
</feature>
<evidence type="ECO:0000313" key="1">
    <source>
        <dbReference type="EMBL" id="CAK9090494.1"/>
    </source>
</evidence>
<dbReference type="Proteomes" id="UP001642464">
    <property type="component" value="Unassembled WGS sequence"/>
</dbReference>
<accession>A0ABP0QQF1</accession>
<keyword evidence="2" id="KW-1185">Reference proteome</keyword>
<feature type="non-terminal residue" evidence="1">
    <location>
        <position position="169"/>
    </location>
</feature>
<name>A0ABP0QQF1_9DINO</name>
<gene>
    <name evidence="1" type="ORF">SCF082_LOCUS42678</name>
</gene>
<protein>
    <submittedName>
        <fullName evidence="1">Uncharacterized protein</fullName>
    </submittedName>
</protein>
<organism evidence="1 2">
    <name type="scientific">Durusdinium trenchii</name>
    <dbReference type="NCBI Taxonomy" id="1381693"/>
    <lineage>
        <taxon>Eukaryota</taxon>
        <taxon>Sar</taxon>
        <taxon>Alveolata</taxon>
        <taxon>Dinophyceae</taxon>
        <taxon>Suessiales</taxon>
        <taxon>Symbiodiniaceae</taxon>
        <taxon>Durusdinium</taxon>
    </lineage>
</organism>
<reference evidence="1 2" key="1">
    <citation type="submission" date="2024-02" db="EMBL/GenBank/DDBJ databases">
        <authorList>
            <person name="Chen Y."/>
            <person name="Shah S."/>
            <person name="Dougan E. K."/>
            <person name="Thang M."/>
            <person name="Chan C."/>
        </authorList>
    </citation>
    <scope>NUCLEOTIDE SEQUENCE [LARGE SCALE GENOMIC DNA]</scope>
</reference>
<comment type="caution">
    <text evidence="1">The sequence shown here is derived from an EMBL/GenBank/DDBJ whole genome shotgun (WGS) entry which is preliminary data.</text>
</comment>
<proteinExistence type="predicted"/>
<evidence type="ECO:0000313" key="2">
    <source>
        <dbReference type="Proteomes" id="UP001642464"/>
    </source>
</evidence>